<evidence type="ECO:0000256" key="1">
    <source>
        <dbReference type="SAM" id="MobiDB-lite"/>
    </source>
</evidence>
<dbReference type="GeneID" id="75913220"/>
<dbReference type="AlphaFoldDB" id="A0AAD5ECQ3"/>
<dbReference type="EMBL" id="MU620908">
    <property type="protein sequence ID" value="KAI8581002.1"/>
    <property type="molecule type" value="Genomic_DNA"/>
</dbReference>
<dbReference type="GO" id="GO:0003677">
    <property type="term" value="F:DNA binding"/>
    <property type="evidence" value="ECO:0007669"/>
    <property type="project" value="TreeGrafter"/>
</dbReference>
<reference evidence="2" key="1">
    <citation type="submission" date="2021-06" db="EMBL/GenBank/DDBJ databases">
        <authorList>
            <consortium name="DOE Joint Genome Institute"/>
            <person name="Mondo S.J."/>
            <person name="Amses K.R."/>
            <person name="Simmons D.R."/>
            <person name="Longcore J.E."/>
            <person name="Seto K."/>
            <person name="Alves G.H."/>
            <person name="Bonds A.E."/>
            <person name="Quandt C.A."/>
            <person name="Davis W.J."/>
            <person name="Chang Y."/>
            <person name="Letcher P.M."/>
            <person name="Powell M.J."/>
            <person name="Kuo A."/>
            <person name="Labutti K."/>
            <person name="Pangilinan J."/>
            <person name="Andreopoulos W."/>
            <person name="Tritt A."/>
            <person name="Riley R."/>
            <person name="Hundley H."/>
            <person name="Johnson J."/>
            <person name="Lipzen A."/>
            <person name="Barry K."/>
            <person name="Berbee M.L."/>
            <person name="Buchler N.E."/>
            <person name="Grigoriev I.V."/>
            <person name="Spatafora J.W."/>
            <person name="Stajich J.E."/>
            <person name="James T.Y."/>
        </authorList>
    </citation>
    <scope>NUCLEOTIDE SEQUENCE</scope>
    <source>
        <strain evidence="2">AG</strain>
    </source>
</reference>
<dbReference type="PANTHER" id="PTHR28027:SF2">
    <property type="entry name" value="TRANSCRIPTIONAL REGULATOR MIT1"/>
    <property type="match status" value="1"/>
</dbReference>
<accession>A0AAD5ECQ3</accession>
<feature type="region of interest" description="Disordered" evidence="1">
    <location>
        <begin position="280"/>
        <end position="299"/>
    </location>
</feature>
<evidence type="ECO:0000313" key="3">
    <source>
        <dbReference type="Proteomes" id="UP001206595"/>
    </source>
</evidence>
<comment type="caution">
    <text evidence="2">The sequence shown here is derived from an EMBL/GenBank/DDBJ whole genome shotgun (WGS) entry which is preliminary data.</text>
</comment>
<dbReference type="InterPro" id="IPR018608">
    <property type="entry name" value="Gti1/Pac2"/>
</dbReference>
<keyword evidence="3" id="KW-1185">Reference proteome</keyword>
<feature type="region of interest" description="Disordered" evidence="1">
    <location>
        <begin position="231"/>
        <end position="265"/>
    </location>
</feature>
<sequence>MYPEATFHGYVASTQDVLLIFEACRRGMLPKIHRRLQEKERALIQSGAIFVFDEHDSGIKRWTDGYNWSPSRILGNFLIYREVYKKPSSRKVSSASITDVRDDITDYTPVKKISKRKGERRLVGSLSESYGYKDDGLIKKSMSIKINGISQHLISYYYPEEVKNGQLRSPSSVPELAELEISSDLLREENFRVPPMVEPSIDQHNLAMMPSTPPYMSKPYMMEEIHSQGYPLDHHQPQQRHHQLPSQQYHQHHPDSDQRSLPPFRSMSLGYIYPEPNAINSPYPPEPSPSFSSNTSRFQDENKRHIKSEYDHFTLPNIFPPAPVHPYLPSPHTIPGTVDQL</sequence>
<name>A0AAD5ECQ3_UMBRA</name>
<gene>
    <name evidence="2" type="ORF">K450DRAFT_234128</name>
</gene>
<dbReference type="Proteomes" id="UP001206595">
    <property type="component" value="Unassembled WGS sequence"/>
</dbReference>
<proteinExistence type="predicted"/>
<evidence type="ECO:0000313" key="2">
    <source>
        <dbReference type="EMBL" id="KAI8581002.1"/>
    </source>
</evidence>
<dbReference type="RefSeq" id="XP_051446006.1">
    <property type="nucleotide sequence ID" value="XM_051587875.1"/>
</dbReference>
<dbReference type="PANTHER" id="PTHR28027">
    <property type="entry name" value="TRANSCRIPTIONAL REGULATOR MIT1"/>
    <property type="match status" value="1"/>
</dbReference>
<protein>
    <submittedName>
        <fullName evidence="2">Uncharacterized protein</fullName>
    </submittedName>
</protein>
<dbReference type="Pfam" id="PF09729">
    <property type="entry name" value="Gti1_Pac2"/>
    <property type="match status" value="1"/>
</dbReference>
<reference evidence="2" key="2">
    <citation type="journal article" date="2022" name="Proc. Natl. Acad. Sci. U.S.A.">
        <title>Diploid-dominant life cycles characterize the early evolution of Fungi.</title>
        <authorList>
            <person name="Amses K.R."/>
            <person name="Simmons D.R."/>
            <person name="Longcore J.E."/>
            <person name="Mondo S.J."/>
            <person name="Seto K."/>
            <person name="Jeronimo G.H."/>
            <person name="Bonds A.E."/>
            <person name="Quandt C.A."/>
            <person name="Davis W.J."/>
            <person name="Chang Y."/>
            <person name="Federici B.A."/>
            <person name="Kuo A."/>
            <person name="LaButti K."/>
            <person name="Pangilinan J."/>
            <person name="Andreopoulos W."/>
            <person name="Tritt A."/>
            <person name="Riley R."/>
            <person name="Hundley H."/>
            <person name="Johnson J."/>
            <person name="Lipzen A."/>
            <person name="Barry K."/>
            <person name="Lang B.F."/>
            <person name="Cuomo C.A."/>
            <person name="Buchler N.E."/>
            <person name="Grigoriev I.V."/>
            <person name="Spatafora J.W."/>
            <person name="Stajich J.E."/>
            <person name="James T.Y."/>
        </authorList>
    </citation>
    <scope>NUCLEOTIDE SEQUENCE</scope>
    <source>
        <strain evidence="2">AG</strain>
    </source>
</reference>
<organism evidence="2 3">
    <name type="scientific">Umbelopsis ramanniana AG</name>
    <dbReference type="NCBI Taxonomy" id="1314678"/>
    <lineage>
        <taxon>Eukaryota</taxon>
        <taxon>Fungi</taxon>
        <taxon>Fungi incertae sedis</taxon>
        <taxon>Mucoromycota</taxon>
        <taxon>Mucoromycotina</taxon>
        <taxon>Umbelopsidomycetes</taxon>
        <taxon>Umbelopsidales</taxon>
        <taxon>Umbelopsidaceae</taxon>
        <taxon>Umbelopsis</taxon>
    </lineage>
</organism>